<evidence type="ECO:0000313" key="1">
    <source>
        <dbReference type="EMBL" id="KAK5875060.1"/>
    </source>
</evidence>
<comment type="caution">
    <text evidence="1">The sequence shown here is derived from an EMBL/GenBank/DDBJ whole genome shotgun (WGS) entry which is preliminary data.</text>
</comment>
<protein>
    <submittedName>
        <fullName evidence="1">Uncharacterized protein</fullName>
    </submittedName>
</protein>
<gene>
    <name evidence="1" type="ORF">CesoFtcFv8_027589</name>
</gene>
<sequence>MELPGTQATPRPRRPPACCTSVLSGVKERTCIPSSAPHPPHHQGEMKVAYERRGDGARTPHRLCSVVIVS</sequence>
<dbReference type="AlphaFoldDB" id="A0AAN7Y7Z3"/>
<name>A0AAN7Y7Z3_9TELE</name>
<reference evidence="1 2" key="1">
    <citation type="journal article" date="2023" name="Mol. Biol. Evol.">
        <title>Genomics of Secondarily Temperate Adaptation in the Only Non-Antarctic Icefish.</title>
        <authorList>
            <person name="Rivera-Colon A.G."/>
            <person name="Rayamajhi N."/>
            <person name="Minhas B.F."/>
            <person name="Madrigal G."/>
            <person name="Bilyk K.T."/>
            <person name="Yoon V."/>
            <person name="Hune M."/>
            <person name="Gregory S."/>
            <person name="Cheng C.H.C."/>
            <person name="Catchen J.M."/>
        </authorList>
    </citation>
    <scope>NUCLEOTIDE SEQUENCE [LARGE SCALE GENOMIC DNA]</scope>
    <source>
        <strain evidence="1">JC2023a</strain>
    </source>
</reference>
<organism evidence="1 2">
    <name type="scientific">Champsocephalus esox</name>
    <name type="common">pike icefish</name>
    <dbReference type="NCBI Taxonomy" id="159716"/>
    <lineage>
        <taxon>Eukaryota</taxon>
        <taxon>Metazoa</taxon>
        <taxon>Chordata</taxon>
        <taxon>Craniata</taxon>
        <taxon>Vertebrata</taxon>
        <taxon>Euteleostomi</taxon>
        <taxon>Actinopterygii</taxon>
        <taxon>Neopterygii</taxon>
        <taxon>Teleostei</taxon>
        <taxon>Neoteleostei</taxon>
        <taxon>Acanthomorphata</taxon>
        <taxon>Eupercaria</taxon>
        <taxon>Perciformes</taxon>
        <taxon>Notothenioidei</taxon>
        <taxon>Channichthyidae</taxon>
        <taxon>Champsocephalus</taxon>
    </lineage>
</organism>
<keyword evidence="2" id="KW-1185">Reference proteome</keyword>
<proteinExistence type="predicted"/>
<accession>A0AAN7Y7Z3</accession>
<dbReference type="EMBL" id="JAULUE010002069">
    <property type="protein sequence ID" value="KAK5875060.1"/>
    <property type="molecule type" value="Genomic_DNA"/>
</dbReference>
<dbReference type="Proteomes" id="UP001335648">
    <property type="component" value="Unassembled WGS sequence"/>
</dbReference>
<evidence type="ECO:0000313" key="2">
    <source>
        <dbReference type="Proteomes" id="UP001335648"/>
    </source>
</evidence>